<dbReference type="GO" id="GO:0005743">
    <property type="term" value="C:mitochondrial inner membrane"/>
    <property type="evidence" value="ECO:0007669"/>
    <property type="project" value="InterPro"/>
</dbReference>
<evidence type="ECO:0000313" key="1">
    <source>
        <dbReference type="EMBL" id="SCW04312.1"/>
    </source>
</evidence>
<accession>A0A1G4MK98</accession>
<dbReference type="GO" id="GO:0070131">
    <property type="term" value="P:positive regulation of mitochondrial translation"/>
    <property type="evidence" value="ECO:0007669"/>
    <property type="project" value="InterPro"/>
</dbReference>
<dbReference type="AlphaFoldDB" id="A0A1G4MK98"/>
<name>A0A1G4MK98_LACFM</name>
<dbReference type="InterPro" id="IPR008732">
    <property type="entry name" value="Pet122"/>
</dbReference>
<reference evidence="1 2" key="1">
    <citation type="submission" date="2016-03" db="EMBL/GenBank/DDBJ databases">
        <authorList>
            <person name="Devillers H."/>
        </authorList>
    </citation>
    <scope>NUCLEOTIDE SEQUENCE [LARGE SCALE GENOMIC DNA]</scope>
    <source>
        <strain evidence="1">CBS 6772</strain>
    </source>
</reference>
<organism evidence="1 2">
    <name type="scientific">Lachancea fermentati</name>
    <name type="common">Zygosaccharomyces fermentati</name>
    <dbReference type="NCBI Taxonomy" id="4955"/>
    <lineage>
        <taxon>Eukaryota</taxon>
        <taxon>Fungi</taxon>
        <taxon>Dikarya</taxon>
        <taxon>Ascomycota</taxon>
        <taxon>Saccharomycotina</taxon>
        <taxon>Saccharomycetes</taxon>
        <taxon>Saccharomycetales</taxon>
        <taxon>Saccharomycetaceae</taxon>
        <taxon>Lachancea</taxon>
    </lineage>
</organism>
<dbReference type="Proteomes" id="UP000190831">
    <property type="component" value="Chromosome H"/>
</dbReference>
<gene>
    <name evidence="1" type="ORF">LAFE_0H10770G</name>
</gene>
<proteinExistence type="predicted"/>
<protein>
    <submittedName>
        <fullName evidence="1">LAFE_0H10770g1_1</fullName>
    </submittedName>
</protein>
<sequence length="317" mass="37668">MRLLCIFQHQFRRTLTVDVRKRLFAKCLNREFDTLLEEVRSIPIKTLEESFLSLYLTKSVQYAHVPSIDYLWYRCIIRHNLLVVKPQILCDIGNIALQENKFFMVEQLYKHFTIFHSKCRSSEAYKLELLRYKVESFAKGTGDSTTFQEKWKVFIEDIDHQISPEWPLSVHNFPYLTSALEDHGRELPLQLLLSEKKLSIRNKWTLPVLLNMIMLHKNVDQEFKMNLFQLFHQRHKHLNYDETLTILFRNCKDEPYRASSLMDFVKKNGLSLTHLAAKFFLRSIQGTEYSFRSADYINAIKDPDAFLEKLHNGKIIL</sequence>
<dbReference type="STRING" id="4955.A0A1G4MK98"/>
<dbReference type="EMBL" id="LT598491">
    <property type="protein sequence ID" value="SCW04312.1"/>
    <property type="molecule type" value="Genomic_DNA"/>
</dbReference>
<dbReference type="OrthoDB" id="4031898at2759"/>
<dbReference type="GO" id="GO:0003743">
    <property type="term" value="F:translation initiation factor activity"/>
    <property type="evidence" value="ECO:0007669"/>
    <property type="project" value="InterPro"/>
</dbReference>
<keyword evidence="2" id="KW-1185">Reference proteome</keyword>
<dbReference type="Pfam" id="PF05476">
    <property type="entry name" value="PET122"/>
    <property type="match status" value="1"/>
</dbReference>
<evidence type="ECO:0000313" key="2">
    <source>
        <dbReference type="Proteomes" id="UP000190831"/>
    </source>
</evidence>
<dbReference type="OMA" id="KSCQWGH"/>